<evidence type="ECO:0000256" key="3">
    <source>
        <dbReference type="ARBA" id="ARBA00022801"/>
    </source>
</evidence>
<keyword evidence="3" id="KW-0378">Hydrolase</keyword>
<dbReference type="GO" id="GO:0008234">
    <property type="term" value="F:cysteine-type peptidase activity"/>
    <property type="evidence" value="ECO:0007669"/>
    <property type="project" value="UniProtKB-KW"/>
</dbReference>
<dbReference type="InterPro" id="IPR000064">
    <property type="entry name" value="NLP_P60_dom"/>
</dbReference>
<dbReference type="SUPFAM" id="SSF54001">
    <property type="entry name" value="Cysteine proteinases"/>
    <property type="match status" value="1"/>
</dbReference>
<dbReference type="AlphaFoldDB" id="A0A6J7IKK1"/>
<evidence type="ECO:0000256" key="2">
    <source>
        <dbReference type="ARBA" id="ARBA00022670"/>
    </source>
</evidence>
<dbReference type="InterPro" id="IPR002477">
    <property type="entry name" value="Peptidoglycan-bd-like"/>
</dbReference>
<dbReference type="InterPro" id="IPR036365">
    <property type="entry name" value="PGBD-like_sf"/>
</dbReference>
<dbReference type="InterPro" id="IPR051794">
    <property type="entry name" value="PG_Endopeptidase_C40"/>
</dbReference>
<accession>A0A6J7IKK1</accession>
<dbReference type="GO" id="GO:0006508">
    <property type="term" value="P:proteolysis"/>
    <property type="evidence" value="ECO:0007669"/>
    <property type="project" value="UniProtKB-KW"/>
</dbReference>
<dbReference type="SUPFAM" id="SSF47090">
    <property type="entry name" value="PGBD-like"/>
    <property type="match status" value="1"/>
</dbReference>
<dbReference type="PANTHER" id="PTHR47359:SF3">
    <property type="entry name" value="NLP_P60 DOMAIN-CONTAINING PROTEIN-RELATED"/>
    <property type="match status" value="1"/>
</dbReference>
<evidence type="ECO:0000313" key="6">
    <source>
        <dbReference type="EMBL" id="CAB4931311.1"/>
    </source>
</evidence>
<dbReference type="InterPro" id="IPR006311">
    <property type="entry name" value="TAT_signal"/>
</dbReference>
<feature type="domain" description="NlpC/P60" evidence="5">
    <location>
        <begin position="77"/>
        <end position="217"/>
    </location>
</feature>
<evidence type="ECO:0000256" key="4">
    <source>
        <dbReference type="ARBA" id="ARBA00022807"/>
    </source>
</evidence>
<dbReference type="Gene3D" id="3.90.1720.10">
    <property type="entry name" value="endopeptidase domain like (from Nostoc punctiforme)"/>
    <property type="match status" value="1"/>
</dbReference>
<dbReference type="Gene3D" id="1.10.101.10">
    <property type="entry name" value="PGBD-like superfamily/PGBD"/>
    <property type="match status" value="1"/>
</dbReference>
<dbReference type="PROSITE" id="PS51935">
    <property type="entry name" value="NLPC_P60"/>
    <property type="match status" value="1"/>
</dbReference>
<comment type="similarity">
    <text evidence="1">Belongs to the peptidase C40 family.</text>
</comment>
<dbReference type="InterPro" id="IPR038765">
    <property type="entry name" value="Papain-like_cys_pep_sf"/>
</dbReference>
<dbReference type="PROSITE" id="PS51318">
    <property type="entry name" value="TAT"/>
    <property type="match status" value="1"/>
</dbReference>
<dbReference type="EMBL" id="CAFBNF010000014">
    <property type="protein sequence ID" value="CAB4931311.1"/>
    <property type="molecule type" value="Genomic_DNA"/>
</dbReference>
<protein>
    <submittedName>
        <fullName evidence="6">Unannotated protein</fullName>
    </submittedName>
</protein>
<gene>
    <name evidence="6" type="ORF">UFOPK3773_00257</name>
</gene>
<dbReference type="Pfam" id="PF01471">
    <property type="entry name" value="PG_binding_1"/>
    <property type="match status" value="1"/>
</dbReference>
<dbReference type="Pfam" id="PF00877">
    <property type="entry name" value="NLPC_P60"/>
    <property type="match status" value="1"/>
</dbReference>
<name>A0A6J7IKK1_9ZZZZ</name>
<dbReference type="PANTHER" id="PTHR47359">
    <property type="entry name" value="PEPTIDOGLYCAN DL-ENDOPEPTIDASE CWLO"/>
    <property type="match status" value="1"/>
</dbReference>
<dbReference type="InterPro" id="IPR036366">
    <property type="entry name" value="PGBDSf"/>
</dbReference>
<organism evidence="6">
    <name type="scientific">freshwater metagenome</name>
    <dbReference type="NCBI Taxonomy" id="449393"/>
    <lineage>
        <taxon>unclassified sequences</taxon>
        <taxon>metagenomes</taxon>
        <taxon>ecological metagenomes</taxon>
    </lineage>
</organism>
<keyword evidence="2" id="KW-0645">Protease</keyword>
<keyword evidence="4" id="KW-0788">Thiol protease</keyword>
<proteinExistence type="inferred from homology"/>
<reference evidence="6" key="1">
    <citation type="submission" date="2020-05" db="EMBL/GenBank/DDBJ databases">
        <authorList>
            <person name="Chiriac C."/>
            <person name="Salcher M."/>
            <person name="Ghai R."/>
            <person name="Kavagutti S V."/>
        </authorList>
    </citation>
    <scope>NUCLEOTIDE SEQUENCE</scope>
</reference>
<sequence>MWSPFNRRRAALVAAVGVVGALASLVGVAPAQAATPPVPVVSVEACPTSVPDGSLRDGSDQIGARALCGQAVAFAATQQAKDAIRAAFHMLGSAYACDGTARLAPTQFDCSSLVSRAYALAGVDTAGPGWSSSTRDMVPWGGAALASWASYVAPSSIRPGDLVLYATGGATYRHVAMYLGNGFMLHTSTCGDVAHISSFWGFDAGGRRTFLVARRVVMPGEARAIGPRVSDRASVGDRTSASPAGVAAFPGGVLVRGASGPAVASVQRALIRLGYTIPGVQAGQVPYGGFGQQTLDAVRLYQREHPAVGPVTGRITQAAYRTLTGWRPAASGSSASPARASKKISLSRVLRHAAASVMVVQAALNRVVDAGLPINGRWGPMTQAAFDQFRHTRLRLRGAAATGAPGAGSLAALGRLAGFSLVA</sequence>
<evidence type="ECO:0000259" key="5">
    <source>
        <dbReference type="PROSITE" id="PS51935"/>
    </source>
</evidence>
<evidence type="ECO:0000256" key="1">
    <source>
        <dbReference type="ARBA" id="ARBA00007074"/>
    </source>
</evidence>